<evidence type="ECO:0000313" key="2">
    <source>
        <dbReference type="EMBL" id="QEV20801.1"/>
    </source>
</evidence>
<dbReference type="EMBL" id="CP023695">
    <property type="protein sequence ID" value="QEV20801.1"/>
    <property type="molecule type" value="Genomic_DNA"/>
</dbReference>
<organism evidence="2 3">
    <name type="scientific">Streptomyces alboniger</name>
    <dbReference type="NCBI Taxonomy" id="132473"/>
    <lineage>
        <taxon>Bacteria</taxon>
        <taxon>Bacillati</taxon>
        <taxon>Actinomycetota</taxon>
        <taxon>Actinomycetes</taxon>
        <taxon>Kitasatosporales</taxon>
        <taxon>Streptomycetaceae</taxon>
        <taxon>Streptomyces</taxon>
        <taxon>Streptomyces aurantiacus group</taxon>
    </lineage>
</organism>
<evidence type="ECO:0000256" key="1">
    <source>
        <dbReference type="SAM" id="SignalP"/>
    </source>
</evidence>
<dbReference type="RefSeq" id="WP_055532302.1">
    <property type="nucleotide sequence ID" value="NZ_CP023695.1"/>
</dbReference>
<accession>A0A5J6HR37</accession>
<dbReference type="OrthoDB" id="3544299at2"/>
<sequence>MRRTAAVVLGAVTLLGILTVPASAVPDPIATLGCVTQAAGDVTGLVDPAAPSVPAEIPGVGCLAP</sequence>
<reference evidence="2 3" key="1">
    <citation type="submission" date="2017-09" db="EMBL/GenBank/DDBJ databases">
        <authorList>
            <person name="Lee N."/>
            <person name="Cho B.-K."/>
        </authorList>
    </citation>
    <scope>NUCLEOTIDE SEQUENCE [LARGE SCALE GENOMIC DNA]</scope>
    <source>
        <strain evidence="2 3">ATCC 12461</strain>
    </source>
</reference>
<proteinExistence type="predicted"/>
<feature type="signal peptide" evidence="1">
    <location>
        <begin position="1"/>
        <end position="24"/>
    </location>
</feature>
<dbReference type="Proteomes" id="UP000326553">
    <property type="component" value="Chromosome"/>
</dbReference>
<gene>
    <name evidence="2" type="ORF">CP975_27555</name>
</gene>
<evidence type="ECO:0000313" key="3">
    <source>
        <dbReference type="Proteomes" id="UP000326553"/>
    </source>
</evidence>
<dbReference type="AlphaFoldDB" id="A0A5J6HR37"/>
<protein>
    <recommendedName>
        <fullName evidence="4">Secreted protein</fullName>
    </recommendedName>
</protein>
<keyword evidence="1" id="KW-0732">Signal</keyword>
<name>A0A5J6HR37_STRAD</name>
<keyword evidence="3" id="KW-1185">Reference proteome</keyword>
<dbReference type="KEGG" id="salw:CP975_27555"/>
<evidence type="ECO:0008006" key="4">
    <source>
        <dbReference type="Google" id="ProtNLM"/>
    </source>
</evidence>
<feature type="chain" id="PRO_5023841570" description="Secreted protein" evidence="1">
    <location>
        <begin position="25"/>
        <end position="65"/>
    </location>
</feature>